<dbReference type="InterPro" id="IPR003613">
    <property type="entry name" value="Ubox_domain"/>
</dbReference>
<dbReference type="GO" id="GO:0004842">
    <property type="term" value="F:ubiquitin-protein transferase activity"/>
    <property type="evidence" value="ECO:0007669"/>
    <property type="project" value="InterPro"/>
</dbReference>
<dbReference type="SMART" id="SM00184">
    <property type="entry name" value="RING"/>
    <property type="match status" value="1"/>
</dbReference>
<feature type="coiled-coil region" evidence="5">
    <location>
        <begin position="146"/>
        <end position="231"/>
    </location>
</feature>
<comment type="caution">
    <text evidence="9">The sequence shown here is derived from an EMBL/GenBank/DDBJ whole genome shotgun (WGS) entry which is preliminary data.</text>
</comment>
<evidence type="ECO:0000256" key="2">
    <source>
        <dbReference type="ARBA" id="ARBA00022771"/>
    </source>
</evidence>
<dbReference type="SMART" id="SM00336">
    <property type="entry name" value="BBOX"/>
    <property type="match status" value="1"/>
</dbReference>
<feature type="domain" description="B box-type" evidence="8">
    <location>
        <begin position="94"/>
        <end position="131"/>
    </location>
</feature>
<dbReference type="GO" id="GO:0016567">
    <property type="term" value="P:protein ubiquitination"/>
    <property type="evidence" value="ECO:0007669"/>
    <property type="project" value="InterPro"/>
</dbReference>
<dbReference type="SUPFAM" id="SSF57845">
    <property type="entry name" value="B-box zinc-binding domain"/>
    <property type="match status" value="1"/>
</dbReference>
<keyword evidence="3" id="KW-0862">Zinc</keyword>
<organism evidence="9 10">
    <name type="scientific">Phrynocephalus forsythii</name>
    <dbReference type="NCBI Taxonomy" id="171643"/>
    <lineage>
        <taxon>Eukaryota</taxon>
        <taxon>Metazoa</taxon>
        <taxon>Chordata</taxon>
        <taxon>Craniata</taxon>
        <taxon>Vertebrata</taxon>
        <taxon>Euteleostomi</taxon>
        <taxon>Lepidosauria</taxon>
        <taxon>Squamata</taxon>
        <taxon>Bifurcata</taxon>
        <taxon>Unidentata</taxon>
        <taxon>Episquamata</taxon>
        <taxon>Toxicofera</taxon>
        <taxon>Iguania</taxon>
        <taxon>Acrodonta</taxon>
        <taxon>Agamidae</taxon>
        <taxon>Agaminae</taxon>
        <taxon>Phrynocephalus</taxon>
    </lineage>
</organism>
<protein>
    <submittedName>
        <fullName evidence="9">Uncharacterized protein</fullName>
    </submittedName>
</protein>
<dbReference type="Proteomes" id="UP001142489">
    <property type="component" value="Unassembled WGS sequence"/>
</dbReference>
<dbReference type="PANTHER" id="PTHR24103">
    <property type="entry name" value="E3 UBIQUITIN-PROTEIN LIGASE TRIM"/>
    <property type="match status" value="1"/>
</dbReference>
<gene>
    <name evidence="9" type="ORF">JRQ81_003447</name>
</gene>
<dbReference type="InterPro" id="IPR058030">
    <property type="entry name" value="TRIM8/14/16/25/29/45/65_CC"/>
</dbReference>
<dbReference type="Pfam" id="PF25600">
    <property type="entry name" value="TRIM_CC"/>
    <property type="match status" value="1"/>
</dbReference>
<feature type="compositionally biased region" description="Acidic residues" evidence="6">
    <location>
        <begin position="267"/>
        <end position="289"/>
    </location>
</feature>
<dbReference type="InterPro" id="IPR013083">
    <property type="entry name" value="Znf_RING/FYVE/PHD"/>
</dbReference>
<dbReference type="AlphaFoldDB" id="A0A9Q0XKT4"/>
<reference evidence="9" key="1">
    <citation type="journal article" date="2023" name="DNA Res.">
        <title>Chromosome-level genome assembly of Phrynocephalus forsythii using third-generation DNA sequencing and Hi-C analysis.</title>
        <authorList>
            <person name="Qi Y."/>
            <person name="Zhao W."/>
            <person name="Zhao Y."/>
            <person name="Niu C."/>
            <person name="Cao S."/>
            <person name="Zhang Y."/>
        </authorList>
    </citation>
    <scope>NUCLEOTIDE SEQUENCE</scope>
    <source>
        <tissue evidence="9">Muscle</tissue>
    </source>
</reference>
<dbReference type="EMBL" id="JAPFRF010000011">
    <property type="protein sequence ID" value="KAJ7317285.1"/>
    <property type="molecule type" value="Genomic_DNA"/>
</dbReference>
<dbReference type="OrthoDB" id="9049620at2759"/>
<evidence type="ECO:0000256" key="3">
    <source>
        <dbReference type="ARBA" id="ARBA00022833"/>
    </source>
</evidence>
<keyword evidence="1" id="KW-0479">Metal-binding</keyword>
<evidence type="ECO:0000313" key="10">
    <source>
        <dbReference type="Proteomes" id="UP001142489"/>
    </source>
</evidence>
<accession>A0A9Q0XKT4</accession>
<evidence type="ECO:0000313" key="9">
    <source>
        <dbReference type="EMBL" id="KAJ7317285.1"/>
    </source>
</evidence>
<dbReference type="SUPFAM" id="SSF57850">
    <property type="entry name" value="RING/U-box"/>
    <property type="match status" value="1"/>
</dbReference>
<dbReference type="PROSITE" id="PS50119">
    <property type="entry name" value="ZF_BBOX"/>
    <property type="match status" value="1"/>
</dbReference>
<dbReference type="SMART" id="SM00504">
    <property type="entry name" value="Ubox"/>
    <property type="match status" value="1"/>
</dbReference>
<feature type="compositionally biased region" description="Acidic residues" evidence="6">
    <location>
        <begin position="316"/>
        <end position="335"/>
    </location>
</feature>
<keyword evidence="10" id="KW-1185">Reference proteome</keyword>
<evidence type="ECO:0000256" key="4">
    <source>
        <dbReference type="PROSITE-ProRule" id="PRU00024"/>
    </source>
</evidence>
<evidence type="ECO:0000256" key="5">
    <source>
        <dbReference type="SAM" id="Coils"/>
    </source>
</evidence>
<keyword evidence="5" id="KW-0175">Coiled coil</keyword>
<evidence type="ECO:0000259" key="7">
    <source>
        <dbReference type="PROSITE" id="PS50089"/>
    </source>
</evidence>
<dbReference type="InterPro" id="IPR027370">
    <property type="entry name" value="Znf-RING_euk"/>
</dbReference>
<feature type="domain" description="RING-type" evidence="7">
    <location>
        <begin position="11"/>
        <end position="53"/>
    </location>
</feature>
<dbReference type="InterPro" id="IPR017907">
    <property type="entry name" value="Znf_RING_CS"/>
</dbReference>
<evidence type="ECO:0000259" key="8">
    <source>
        <dbReference type="PROSITE" id="PS50119"/>
    </source>
</evidence>
<dbReference type="InterPro" id="IPR050143">
    <property type="entry name" value="TRIM/RBCC"/>
</dbReference>
<dbReference type="Pfam" id="PF00643">
    <property type="entry name" value="zf-B_box"/>
    <property type="match status" value="1"/>
</dbReference>
<dbReference type="GO" id="GO:0008270">
    <property type="term" value="F:zinc ion binding"/>
    <property type="evidence" value="ECO:0007669"/>
    <property type="project" value="UniProtKB-KW"/>
</dbReference>
<dbReference type="Gene3D" id="3.30.160.60">
    <property type="entry name" value="Classic Zinc Finger"/>
    <property type="match status" value="1"/>
</dbReference>
<name>A0A9Q0XKT4_9SAUR</name>
<feature type="compositionally biased region" description="Basic and acidic residues" evidence="6">
    <location>
        <begin position="290"/>
        <end position="301"/>
    </location>
</feature>
<feature type="region of interest" description="Disordered" evidence="6">
    <location>
        <begin position="262"/>
        <end position="338"/>
    </location>
</feature>
<evidence type="ECO:0000256" key="1">
    <source>
        <dbReference type="ARBA" id="ARBA00022723"/>
    </source>
</evidence>
<evidence type="ECO:0000256" key="6">
    <source>
        <dbReference type="SAM" id="MobiDB-lite"/>
    </source>
</evidence>
<dbReference type="CDD" id="cd19800">
    <property type="entry name" value="Bbox2_xNF7-like"/>
    <property type="match status" value="1"/>
</dbReference>
<sequence>MASSLAEDLVCPICLALFQEPHMLSCGHNFCLACLKSCVSEGGPPEGTCPECRQPFELGGLACNRALGNLAQKARRLKLDQRGDDAAAAFLGHFCEDHDEPLKLFCKQDRLPICVICRDLPEHRRHDFLPTKNAVDYAQKKLKPYLKSLKKTLKDIVRAESNQQQEIASLERCAEDTLSDIAREFKTLHQILHEKEEDIKKQFQEMKEENLEEMQEALTSLKDDVSLHTELIAGIKTALATADHVSFLKDFKDLMGKVKECQHKSDDDDSSNATDEEGDTNDEEGDSSDEAPRDHEGEKSAQAEPGGNKGPWKILEEEEDDGEDEDYEEEEEKEVEDDRVVTVELKVDEFINSLDFEAWGEMLKSIKPN</sequence>
<dbReference type="PROSITE" id="PS00518">
    <property type="entry name" value="ZF_RING_1"/>
    <property type="match status" value="1"/>
</dbReference>
<dbReference type="PROSITE" id="PS50089">
    <property type="entry name" value="ZF_RING_2"/>
    <property type="match status" value="1"/>
</dbReference>
<dbReference type="Gene3D" id="3.30.40.10">
    <property type="entry name" value="Zinc/RING finger domain, C3HC4 (zinc finger)"/>
    <property type="match status" value="1"/>
</dbReference>
<proteinExistence type="predicted"/>
<dbReference type="InterPro" id="IPR000315">
    <property type="entry name" value="Znf_B-box"/>
</dbReference>
<dbReference type="Pfam" id="PF13445">
    <property type="entry name" value="zf-RING_UBOX"/>
    <property type="match status" value="1"/>
</dbReference>
<keyword evidence="2 4" id="KW-0863">Zinc-finger</keyword>
<dbReference type="InterPro" id="IPR001841">
    <property type="entry name" value="Znf_RING"/>
</dbReference>